<protein>
    <submittedName>
        <fullName evidence="2">2OG-Fe(II) oxygenase superfamily protein</fullName>
    </submittedName>
</protein>
<name>A0A1W1XSN3_9NEIS</name>
<dbReference type="SUPFAM" id="SSF51197">
    <property type="entry name" value="Clavaminate synthase-like"/>
    <property type="match status" value="1"/>
</dbReference>
<dbReference type="Gene3D" id="2.60.120.590">
    <property type="entry name" value="Alpha-ketoglutarate-dependent dioxygenase AlkB-like"/>
    <property type="match status" value="1"/>
</dbReference>
<evidence type="ECO:0000313" key="2">
    <source>
        <dbReference type="EMBL" id="SMC26874.1"/>
    </source>
</evidence>
<feature type="domain" description="Fe2OG dioxygenase" evidence="1">
    <location>
        <begin position="43"/>
        <end position="140"/>
    </location>
</feature>
<dbReference type="PANTHER" id="PTHR31212">
    <property type="entry name" value="ALPHA-KETOGLUTARATE-DEPENDENT DIOXYGENASE ALKB HOMOLOG 3"/>
    <property type="match status" value="1"/>
</dbReference>
<proteinExistence type="predicted"/>
<dbReference type="GO" id="GO:0051213">
    <property type="term" value="F:dioxygenase activity"/>
    <property type="evidence" value="ECO:0007669"/>
    <property type="project" value="InterPro"/>
</dbReference>
<reference evidence="2 3" key="1">
    <citation type="submission" date="2017-04" db="EMBL/GenBank/DDBJ databases">
        <authorList>
            <person name="Afonso C.L."/>
            <person name="Miller P.J."/>
            <person name="Scott M.A."/>
            <person name="Spackman E."/>
            <person name="Goraichik I."/>
            <person name="Dimitrov K.M."/>
            <person name="Suarez D.L."/>
            <person name="Swayne D.E."/>
        </authorList>
    </citation>
    <scope>NUCLEOTIDE SEQUENCE [LARGE SCALE GENOMIC DNA]</scope>
    <source>
        <strain evidence="2 3">DSM 23236</strain>
    </source>
</reference>
<dbReference type="GO" id="GO:0006307">
    <property type="term" value="P:DNA alkylation repair"/>
    <property type="evidence" value="ECO:0007669"/>
    <property type="project" value="InterPro"/>
</dbReference>
<dbReference type="EMBL" id="FWXD01000015">
    <property type="protein sequence ID" value="SMC26874.1"/>
    <property type="molecule type" value="Genomic_DNA"/>
</dbReference>
<dbReference type="Proteomes" id="UP000192761">
    <property type="component" value="Unassembled WGS sequence"/>
</dbReference>
<dbReference type="InterPro" id="IPR037151">
    <property type="entry name" value="AlkB-like_sf"/>
</dbReference>
<gene>
    <name evidence="2" type="ORF">SAMN02745857_02636</name>
</gene>
<dbReference type="PANTHER" id="PTHR31212:SF4">
    <property type="entry name" value="ALPHA-KETOGLUTARATE-DEPENDENT DIOXYGENASE ALKB HOMOLOG 3"/>
    <property type="match status" value="1"/>
</dbReference>
<dbReference type="Pfam" id="PF13532">
    <property type="entry name" value="2OG-FeII_Oxy_2"/>
    <property type="match status" value="1"/>
</dbReference>
<dbReference type="InterPro" id="IPR027450">
    <property type="entry name" value="AlkB-like"/>
</dbReference>
<dbReference type="PROSITE" id="PS51471">
    <property type="entry name" value="FE2OG_OXY"/>
    <property type="match status" value="1"/>
</dbReference>
<dbReference type="InterPro" id="IPR032854">
    <property type="entry name" value="ALKBH3"/>
</dbReference>
<keyword evidence="3" id="KW-1185">Reference proteome</keyword>
<evidence type="ECO:0000259" key="1">
    <source>
        <dbReference type="PROSITE" id="PS51471"/>
    </source>
</evidence>
<dbReference type="AlphaFoldDB" id="A0A1W1XSN3"/>
<sequence length="150" mass="16382">MRARKTASFGVAYNYSQISYPAAPMPDALQQVCQALKLELGFMPNNCLMNFYPDGSASMGFHSDSSAELAPTTGIAIVSLGAERDLVFRSKHDRSSEFVFPLENGSLLYMSQEMQQDWLHAVPKAEGAGARISLTFRAICPSDYDQGTTA</sequence>
<dbReference type="InterPro" id="IPR005123">
    <property type="entry name" value="Oxoglu/Fe-dep_dioxygenase_dom"/>
</dbReference>
<evidence type="ECO:0000313" key="3">
    <source>
        <dbReference type="Proteomes" id="UP000192761"/>
    </source>
</evidence>
<dbReference type="STRING" id="1121001.SAMN02745857_02636"/>
<accession>A0A1W1XSN3</accession>
<organism evidence="2 3">
    <name type="scientific">Andreprevotia lacus DSM 23236</name>
    <dbReference type="NCBI Taxonomy" id="1121001"/>
    <lineage>
        <taxon>Bacteria</taxon>
        <taxon>Pseudomonadati</taxon>
        <taxon>Pseudomonadota</taxon>
        <taxon>Betaproteobacteria</taxon>
        <taxon>Neisseriales</taxon>
        <taxon>Chitinibacteraceae</taxon>
        <taxon>Andreprevotia</taxon>
    </lineage>
</organism>